<evidence type="ECO:0000256" key="6">
    <source>
        <dbReference type="ARBA" id="ARBA00022827"/>
    </source>
</evidence>
<evidence type="ECO:0000256" key="4">
    <source>
        <dbReference type="ARBA" id="ARBA00022679"/>
    </source>
</evidence>
<evidence type="ECO:0000313" key="12">
    <source>
        <dbReference type="EMBL" id="KKS47639.1"/>
    </source>
</evidence>
<evidence type="ECO:0000313" key="13">
    <source>
        <dbReference type="Proteomes" id="UP000034704"/>
    </source>
</evidence>
<evidence type="ECO:0000256" key="10">
    <source>
        <dbReference type="PIRNR" id="PIRNR006268"/>
    </source>
</evidence>
<feature type="binding site" evidence="11">
    <location>
        <position position="254"/>
    </location>
    <ligand>
        <name>Mg(2+)</name>
        <dbReference type="ChEBI" id="CHEBI:18420"/>
    </ligand>
</feature>
<evidence type="ECO:0000256" key="11">
    <source>
        <dbReference type="PIRSR" id="PIRSR006268-2"/>
    </source>
</evidence>
<dbReference type="AlphaFoldDB" id="A0A0G0ZG46"/>
<dbReference type="PANTHER" id="PTHR30040:SF2">
    <property type="entry name" value="FAD:PROTEIN FMN TRANSFERASE"/>
    <property type="match status" value="1"/>
</dbReference>
<evidence type="ECO:0000256" key="5">
    <source>
        <dbReference type="ARBA" id="ARBA00022723"/>
    </source>
</evidence>
<keyword evidence="4 10" id="KW-0808">Transferase</keyword>
<evidence type="ECO:0000256" key="3">
    <source>
        <dbReference type="ARBA" id="ARBA00022630"/>
    </source>
</evidence>
<dbReference type="SUPFAM" id="SSF143631">
    <property type="entry name" value="ApbE-like"/>
    <property type="match status" value="1"/>
</dbReference>
<dbReference type="Gene3D" id="3.10.520.10">
    <property type="entry name" value="ApbE-like domains"/>
    <property type="match status" value="1"/>
</dbReference>
<dbReference type="EMBL" id="LCDG01000006">
    <property type="protein sequence ID" value="KKS47639.1"/>
    <property type="molecule type" value="Genomic_DNA"/>
</dbReference>
<dbReference type="InterPro" id="IPR003374">
    <property type="entry name" value="ApbE-like_sf"/>
</dbReference>
<comment type="cofactor">
    <cofactor evidence="11">
        <name>Mg(2+)</name>
        <dbReference type="ChEBI" id="CHEBI:18420"/>
    </cofactor>
    <cofactor evidence="11">
        <name>Mn(2+)</name>
        <dbReference type="ChEBI" id="CHEBI:29035"/>
    </cofactor>
    <text evidence="11">Magnesium. Can also use manganese.</text>
</comment>
<dbReference type="InterPro" id="IPR024932">
    <property type="entry name" value="ApbE"/>
</dbReference>
<keyword evidence="12" id="KW-0449">Lipoprotein</keyword>
<keyword evidence="3 10" id="KW-0285">Flavoprotein</keyword>
<dbReference type="GO" id="GO:0046872">
    <property type="term" value="F:metal ion binding"/>
    <property type="evidence" value="ECO:0007669"/>
    <property type="project" value="UniProtKB-UniRule"/>
</dbReference>
<comment type="caution">
    <text evidence="12">The sequence shown here is derived from an EMBL/GenBank/DDBJ whole genome shotgun (WGS) entry which is preliminary data.</text>
</comment>
<comment type="similarity">
    <text evidence="10">Belongs to the ApbE family.</text>
</comment>
<keyword evidence="6 10" id="KW-0274">FAD</keyword>
<dbReference type="PIRSF" id="PIRSF006268">
    <property type="entry name" value="ApbE"/>
    <property type="match status" value="1"/>
</dbReference>
<evidence type="ECO:0000256" key="2">
    <source>
        <dbReference type="ARBA" id="ARBA00016337"/>
    </source>
</evidence>
<comment type="catalytic activity">
    <reaction evidence="9 10">
        <text>L-threonyl-[protein] + FAD = FMN-L-threonyl-[protein] + AMP + H(+)</text>
        <dbReference type="Rhea" id="RHEA:36847"/>
        <dbReference type="Rhea" id="RHEA-COMP:11060"/>
        <dbReference type="Rhea" id="RHEA-COMP:11061"/>
        <dbReference type="ChEBI" id="CHEBI:15378"/>
        <dbReference type="ChEBI" id="CHEBI:30013"/>
        <dbReference type="ChEBI" id="CHEBI:57692"/>
        <dbReference type="ChEBI" id="CHEBI:74257"/>
        <dbReference type="ChEBI" id="CHEBI:456215"/>
        <dbReference type="EC" id="2.7.1.180"/>
    </reaction>
</comment>
<evidence type="ECO:0000256" key="1">
    <source>
        <dbReference type="ARBA" id="ARBA00011955"/>
    </source>
</evidence>
<accession>A0A0G0ZG46</accession>
<evidence type="ECO:0000256" key="8">
    <source>
        <dbReference type="ARBA" id="ARBA00031306"/>
    </source>
</evidence>
<protein>
    <recommendedName>
        <fullName evidence="2 10">FAD:protein FMN transferase</fullName>
        <ecNumber evidence="1 10">2.7.1.180</ecNumber>
    </recommendedName>
    <alternativeName>
        <fullName evidence="8 10">Flavin transferase</fullName>
    </alternativeName>
</protein>
<dbReference type="Pfam" id="PF02424">
    <property type="entry name" value="ApbE"/>
    <property type="match status" value="1"/>
</dbReference>
<reference evidence="12 13" key="1">
    <citation type="journal article" date="2015" name="Nature">
        <title>rRNA introns, odd ribosomes, and small enigmatic genomes across a large radiation of phyla.</title>
        <authorList>
            <person name="Brown C.T."/>
            <person name="Hug L.A."/>
            <person name="Thomas B.C."/>
            <person name="Sharon I."/>
            <person name="Castelle C.J."/>
            <person name="Singh A."/>
            <person name="Wilkins M.J."/>
            <person name="Williams K.H."/>
            <person name="Banfield J.F."/>
        </authorList>
    </citation>
    <scope>NUCLEOTIDE SEQUENCE [LARGE SCALE GENOMIC DNA]</scope>
</reference>
<name>A0A0G0ZG46_9BACT</name>
<dbReference type="GO" id="GO:0016740">
    <property type="term" value="F:transferase activity"/>
    <property type="evidence" value="ECO:0007669"/>
    <property type="project" value="UniProtKB-UniRule"/>
</dbReference>
<sequence>MFHSMGIPVHITMVGVSSEQADDVLRKAECVFSEYDFRFSRFKPESELMGLNTSNGAWHKVSVELFQVLKRCVALASETNGVFDPSVGGILASYGYGLPEHFTMRAPQPTYRDLAFNDRELLVRLAPGQILEPACIVKGMAIDMAGNAVLEIIDIRTHGFMINAGGDILTKGAFKDGKSWNIAIQDPRSTGAIVAALGVQNAGVATSGTYQTYGDQDGKKWHHLVNMKTMESPSEIMSATVVAETCEQADTEASLAILLTKNEAVSRLGSLGLPYFLMFNDGTITKNAAFEALEIPISTLVS</sequence>
<feature type="binding site" evidence="11">
    <location>
        <position position="250"/>
    </location>
    <ligand>
        <name>Mg(2+)</name>
        <dbReference type="ChEBI" id="CHEBI:18420"/>
    </ligand>
</feature>
<gene>
    <name evidence="12" type="ORF">UV12_C0006G0063</name>
</gene>
<evidence type="ECO:0000256" key="7">
    <source>
        <dbReference type="ARBA" id="ARBA00022842"/>
    </source>
</evidence>
<evidence type="ECO:0000256" key="9">
    <source>
        <dbReference type="ARBA" id="ARBA00048540"/>
    </source>
</evidence>
<organism evidence="12 13">
    <name type="scientific">Candidatus Nomurabacteria bacterium GW2011_GWC2_42_20</name>
    <dbReference type="NCBI Taxonomy" id="1618756"/>
    <lineage>
        <taxon>Bacteria</taxon>
        <taxon>Candidatus Nomuraibacteriota</taxon>
    </lineage>
</organism>
<keyword evidence="5 10" id="KW-0479">Metal-binding</keyword>
<proteinExistence type="inferred from homology"/>
<dbReference type="PANTHER" id="PTHR30040">
    <property type="entry name" value="THIAMINE BIOSYNTHESIS LIPOPROTEIN APBE"/>
    <property type="match status" value="1"/>
</dbReference>
<keyword evidence="7 10" id="KW-0460">Magnesium</keyword>
<dbReference type="Proteomes" id="UP000034704">
    <property type="component" value="Unassembled WGS sequence"/>
</dbReference>
<dbReference type="EC" id="2.7.1.180" evidence="1 10"/>